<comment type="caution">
    <text evidence="3">The sequence shown here is derived from an EMBL/GenBank/DDBJ whole genome shotgun (WGS) entry which is preliminary data.</text>
</comment>
<organism evidence="3 4">
    <name type="scientific">Bacillus bruguierae</name>
    <dbReference type="NCBI Taxonomy" id="3127667"/>
    <lineage>
        <taxon>Bacteria</taxon>
        <taxon>Bacillati</taxon>
        <taxon>Bacillota</taxon>
        <taxon>Bacilli</taxon>
        <taxon>Bacillales</taxon>
        <taxon>Bacillaceae</taxon>
        <taxon>Bacillus</taxon>
    </lineage>
</organism>
<dbReference type="PANTHER" id="PTHR36834:SF2">
    <property type="entry name" value="MEMBRANE PROTEIN"/>
    <property type="match status" value="1"/>
</dbReference>
<protein>
    <submittedName>
        <fullName evidence="3">VanZ family protein</fullName>
    </submittedName>
</protein>
<dbReference type="EMBL" id="JBAWSX010000003">
    <property type="protein sequence ID" value="MEI4801370.1"/>
    <property type="molecule type" value="Genomic_DNA"/>
</dbReference>
<gene>
    <name evidence="3" type="ORF">WAZ07_08530</name>
</gene>
<dbReference type="InterPro" id="IPR006976">
    <property type="entry name" value="VanZ-like"/>
</dbReference>
<evidence type="ECO:0000256" key="1">
    <source>
        <dbReference type="SAM" id="Phobius"/>
    </source>
</evidence>
<dbReference type="InterPro" id="IPR053150">
    <property type="entry name" value="Teicoplanin_resist-assoc"/>
</dbReference>
<keyword evidence="1" id="KW-1133">Transmembrane helix</keyword>
<keyword evidence="1" id="KW-0472">Membrane</keyword>
<proteinExistence type="predicted"/>
<evidence type="ECO:0000313" key="4">
    <source>
        <dbReference type="Proteomes" id="UP001372526"/>
    </source>
</evidence>
<keyword evidence="4" id="KW-1185">Reference proteome</keyword>
<dbReference type="InterPro" id="IPR047928">
    <property type="entry name" value="Perm_prefix_1"/>
</dbReference>
<evidence type="ECO:0000259" key="2">
    <source>
        <dbReference type="Pfam" id="PF04892"/>
    </source>
</evidence>
<dbReference type="Proteomes" id="UP001372526">
    <property type="component" value="Unassembled WGS sequence"/>
</dbReference>
<feature type="transmembrane region" description="Helical" evidence="1">
    <location>
        <begin position="183"/>
        <end position="202"/>
    </location>
</feature>
<feature type="transmembrane region" description="Helical" evidence="1">
    <location>
        <begin position="148"/>
        <end position="171"/>
    </location>
</feature>
<dbReference type="PANTHER" id="PTHR36834">
    <property type="entry name" value="MEMBRANE PROTEIN-RELATED"/>
    <property type="match status" value="1"/>
</dbReference>
<accession>A0ABU8FFA1</accession>
<dbReference type="RefSeq" id="WP_336472074.1">
    <property type="nucleotide sequence ID" value="NZ_JBAWSX010000003.1"/>
</dbReference>
<feature type="transmembrane region" description="Helical" evidence="1">
    <location>
        <begin position="77"/>
        <end position="99"/>
    </location>
</feature>
<feature type="domain" description="VanZ-like" evidence="2">
    <location>
        <begin position="115"/>
        <end position="223"/>
    </location>
</feature>
<dbReference type="Pfam" id="PF04892">
    <property type="entry name" value="VanZ"/>
    <property type="match status" value="1"/>
</dbReference>
<evidence type="ECO:0000313" key="3">
    <source>
        <dbReference type="EMBL" id="MEI4801370.1"/>
    </source>
</evidence>
<dbReference type="NCBIfam" id="NF038403">
    <property type="entry name" value="perm_prefix_1"/>
    <property type="match status" value="1"/>
</dbReference>
<feature type="transmembrane region" description="Helical" evidence="1">
    <location>
        <begin position="208"/>
        <end position="225"/>
    </location>
</feature>
<keyword evidence="1" id="KW-0812">Transmembrane</keyword>
<name>A0ABU8FFA1_9BACI</name>
<sequence length="241" mass="28268">MTLEEYIKHIIKNTHVPKNEKEELYLELYDHLTSLQQEFIEQGKSEEEATQLAIQHFGEADVLGAEIEKSMSPSHKYIQWVAWGLFIPYSLILVFQLLLSRPLFDYFRNVTYFLETGNWNAISHLVNVIPFASTFKYLTNFNHYNLDIWLMNTIGNIIIFIPFGFFIPLLFPKVNNWKLACKLFIKIVFFIELLQLITFTGIFDVDDIILNVAGGLIGYSIYIGMKKLWIRYKRTDKATSF</sequence>
<reference evidence="3 4" key="1">
    <citation type="submission" date="2024-01" db="EMBL/GenBank/DDBJ databases">
        <title>Seven novel Bacillus-like species.</title>
        <authorList>
            <person name="Liu G."/>
        </authorList>
    </citation>
    <scope>NUCLEOTIDE SEQUENCE [LARGE SCALE GENOMIC DNA]</scope>
    <source>
        <strain evidence="3 4">FJAT-51639</strain>
    </source>
</reference>